<proteinExistence type="predicted"/>
<evidence type="ECO:0000313" key="1">
    <source>
        <dbReference type="EMBL" id="WAT93684.1"/>
    </source>
</evidence>
<gene>
    <name evidence="1" type="ORF">O1Q84_26570</name>
</gene>
<dbReference type="Proteomes" id="UP001156560">
    <property type="component" value="Plasmid pHLA"/>
</dbReference>
<dbReference type="RefSeq" id="WP_138058896.1">
    <property type="nucleotide sequence ID" value="NZ_CP114196.1"/>
</dbReference>
<organism evidence="1 2">
    <name type="scientific">Vibrio parahaemolyticus</name>
    <dbReference type="NCBI Taxonomy" id="670"/>
    <lineage>
        <taxon>Bacteria</taxon>
        <taxon>Pseudomonadati</taxon>
        <taxon>Pseudomonadota</taxon>
        <taxon>Gammaproteobacteria</taxon>
        <taxon>Vibrionales</taxon>
        <taxon>Vibrionaceae</taxon>
        <taxon>Vibrio</taxon>
    </lineage>
</organism>
<sequence>MIKIDKDEVLTVSIVSQRLKGIIPEDYKWPNVPEGYQLEFIVHPDGTLIMDLLNPDRGMFISEAENVHFETPRTVKNAPLTWQDLEKAGVPFMS</sequence>
<name>A0AA47JMT7_VIBPH</name>
<reference evidence="1" key="1">
    <citation type="submission" date="2022-12" db="EMBL/GenBank/DDBJ databases">
        <title>Vibrio parahaemolyticus become highly virulent by producing novel Tc toxins.</title>
        <authorList>
            <person name="Yang F."/>
            <person name="You Y."/>
            <person name="Lai Q."/>
            <person name="Xu L."/>
            <person name="Li F."/>
        </authorList>
    </citation>
    <scope>NUCLEOTIDE SEQUENCE</scope>
    <source>
        <strain evidence="1">Vp-HL-202005</strain>
        <plasmid evidence="1">pHLA</plasmid>
    </source>
</reference>
<geneLocation type="plasmid" evidence="1 2">
    <name>pHLA</name>
</geneLocation>
<dbReference type="EMBL" id="CP114196">
    <property type="protein sequence ID" value="WAT93684.1"/>
    <property type="molecule type" value="Genomic_DNA"/>
</dbReference>
<dbReference type="AlphaFoldDB" id="A0AA47JMT7"/>
<protein>
    <submittedName>
        <fullName evidence="1">Uncharacterized protein</fullName>
    </submittedName>
</protein>
<evidence type="ECO:0000313" key="2">
    <source>
        <dbReference type="Proteomes" id="UP001156560"/>
    </source>
</evidence>
<keyword evidence="1" id="KW-0614">Plasmid</keyword>
<accession>A0AA47JMT7</accession>